<gene>
    <name evidence="3" type="ORF">GTS_47100</name>
</gene>
<dbReference type="PANTHER" id="PTHR43841">
    <property type="entry name" value="3-HYDROXYACYL-THIOESTER DEHYDRATASE HTDX-RELATED"/>
    <property type="match status" value="1"/>
</dbReference>
<name>A0A4D4JGQ5_9PSEU</name>
<organism evidence="3 4">
    <name type="scientific">Gandjariella thermophila</name>
    <dbReference type="NCBI Taxonomy" id="1931992"/>
    <lineage>
        <taxon>Bacteria</taxon>
        <taxon>Bacillati</taxon>
        <taxon>Actinomycetota</taxon>
        <taxon>Actinomycetes</taxon>
        <taxon>Pseudonocardiales</taxon>
        <taxon>Pseudonocardiaceae</taxon>
        <taxon>Gandjariella</taxon>
    </lineage>
</organism>
<sequence>MADHLGATVRELAGPPNLALLYPKALLTAFGRRGEGLPTTQYLRRPVTVDPGHLARYAEVCGFTAGDELPLTYPHVLAFPMAMRLMTDGDFPFPLPGLVHVGNRITRRRPLRAGEPLELRVWVENLRPHEKGRQLDVVSTASVAGEEVWTDVSTYLRRGGGSSAAGSGERAEPPAPTAVWRVTDDIGRRYAAVSGDRNPIHLHPLTARLFGFPRAIAHGMWTKARCLAELAGRLPDACTVDVRFRAPVLLPATVHFASWAEPDGWGFAVHDAATGRPHLEGTAGHALSD</sequence>
<dbReference type="EMBL" id="BJFL01000033">
    <property type="protein sequence ID" value="GDY33077.1"/>
    <property type="molecule type" value="Genomic_DNA"/>
</dbReference>
<comment type="similarity">
    <text evidence="1">Belongs to the enoyl-CoA hydratase/isomerase family.</text>
</comment>
<accession>A0A4D4JGQ5</accession>
<dbReference type="SUPFAM" id="SSF54637">
    <property type="entry name" value="Thioesterase/thiol ester dehydrase-isomerase"/>
    <property type="match status" value="2"/>
</dbReference>
<reference evidence="4" key="1">
    <citation type="submission" date="2019-04" db="EMBL/GenBank/DDBJ databases">
        <title>Draft genome sequence of Pseudonocardiaceae bacterium SL3-2-4.</title>
        <authorList>
            <person name="Ningsih F."/>
            <person name="Yokota A."/>
            <person name="Sakai Y."/>
            <person name="Nanatani K."/>
            <person name="Yabe S."/>
            <person name="Oetari A."/>
            <person name="Sjamsuridzal W."/>
        </authorList>
    </citation>
    <scope>NUCLEOTIDE SEQUENCE [LARGE SCALE GENOMIC DNA]</scope>
    <source>
        <strain evidence="4">SL3-2-4</strain>
    </source>
</reference>
<protein>
    <recommendedName>
        <fullName evidence="2">MaoC-like domain-containing protein</fullName>
    </recommendedName>
</protein>
<feature type="domain" description="MaoC-like" evidence="2">
    <location>
        <begin position="182"/>
        <end position="275"/>
    </location>
</feature>
<dbReference type="OrthoDB" id="9774179at2"/>
<dbReference type="PANTHER" id="PTHR43841:SF1">
    <property type="entry name" value="3-HYDROXYACYL-THIOESTER DEHYDRATASE X"/>
    <property type="match status" value="1"/>
</dbReference>
<proteinExistence type="inferred from homology"/>
<evidence type="ECO:0000313" key="4">
    <source>
        <dbReference type="Proteomes" id="UP000298860"/>
    </source>
</evidence>
<dbReference type="Gene3D" id="3.10.129.10">
    <property type="entry name" value="Hotdog Thioesterase"/>
    <property type="match status" value="1"/>
</dbReference>
<evidence type="ECO:0000259" key="2">
    <source>
        <dbReference type="Pfam" id="PF01575"/>
    </source>
</evidence>
<keyword evidence="4" id="KW-1185">Reference proteome</keyword>
<dbReference type="Proteomes" id="UP000298860">
    <property type="component" value="Unassembled WGS sequence"/>
</dbReference>
<dbReference type="RefSeq" id="WP_137816056.1">
    <property type="nucleotide sequence ID" value="NZ_BJFL01000033.1"/>
</dbReference>
<evidence type="ECO:0000256" key="1">
    <source>
        <dbReference type="ARBA" id="ARBA00005254"/>
    </source>
</evidence>
<dbReference type="Pfam" id="PF01575">
    <property type="entry name" value="MaoC_dehydratas"/>
    <property type="match status" value="1"/>
</dbReference>
<dbReference type="InterPro" id="IPR029069">
    <property type="entry name" value="HotDog_dom_sf"/>
</dbReference>
<dbReference type="AlphaFoldDB" id="A0A4D4JGQ5"/>
<evidence type="ECO:0000313" key="3">
    <source>
        <dbReference type="EMBL" id="GDY33077.1"/>
    </source>
</evidence>
<comment type="caution">
    <text evidence="3">The sequence shown here is derived from an EMBL/GenBank/DDBJ whole genome shotgun (WGS) entry which is preliminary data.</text>
</comment>
<dbReference type="InterPro" id="IPR002539">
    <property type="entry name" value="MaoC-like_dom"/>
</dbReference>